<gene>
    <name evidence="2" type="ORF">AVDCRST_MAG76-3825</name>
</gene>
<protein>
    <submittedName>
        <fullName evidence="2">Uncharacterized protein</fullName>
    </submittedName>
</protein>
<reference evidence="2" key="1">
    <citation type="submission" date="2020-02" db="EMBL/GenBank/DDBJ databases">
        <authorList>
            <person name="Meier V. D."/>
        </authorList>
    </citation>
    <scope>NUCLEOTIDE SEQUENCE</scope>
    <source>
        <strain evidence="2">AVDCRST_MAG76</strain>
    </source>
</reference>
<organism evidence="2">
    <name type="scientific">uncultured Acidimicrobiales bacterium</name>
    <dbReference type="NCBI Taxonomy" id="310071"/>
    <lineage>
        <taxon>Bacteria</taxon>
        <taxon>Bacillati</taxon>
        <taxon>Actinomycetota</taxon>
        <taxon>Acidimicrobiia</taxon>
        <taxon>Acidimicrobiales</taxon>
        <taxon>environmental samples</taxon>
    </lineage>
</organism>
<proteinExistence type="predicted"/>
<dbReference type="AlphaFoldDB" id="A0A6J4JHN3"/>
<dbReference type="EMBL" id="CADCSZ010000225">
    <property type="protein sequence ID" value="CAA9278313.1"/>
    <property type="molecule type" value="Genomic_DNA"/>
</dbReference>
<name>A0A6J4JHN3_9ACTN</name>
<feature type="region of interest" description="Disordered" evidence="1">
    <location>
        <begin position="180"/>
        <end position="221"/>
    </location>
</feature>
<feature type="compositionally biased region" description="Basic residues" evidence="1">
    <location>
        <begin position="182"/>
        <end position="202"/>
    </location>
</feature>
<evidence type="ECO:0000256" key="1">
    <source>
        <dbReference type="SAM" id="MobiDB-lite"/>
    </source>
</evidence>
<accession>A0A6J4JHN3</accession>
<evidence type="ECO:0000313" key="2">
    <source>
        <dbReference type="EMBL" id="CAA9278313.1"/>
    </source>
</evidence>
<sequence length="221" mass="25036">MPPDPNLHLVEDPNDSLELAQLVAGLADRTAGRAVCHPTPGPETSTLLAADLLVALVKRFDALRFERQRPQAWPLVELWMAAEEIRNLFVLRAHLLHPDRRRELTALGHRHGINIWLIGAPTSQARPAPQLRRRRHRWTADAFTAHWADTTTAEQSNSSNTTSFPEVPAEDFPTFRAACRSTARHRQLRTRRPPLPPKHGRHPSLAPALEPMRTAKRNRPR</sequence>